<reference evidence="1" key="2">
    <citation type="journal article" date="2015" name="Data Brief">
        <title>Shoot transcriptome of the giant reed, Arundo donax.</title>
        <authorList>
            <person name="Barrero R.A."/>
            <person name="Guerrero F.D."/>
            <person name="Moolhuijzen P."/>
            <person name="Goolsby J.A."/>
            <person name="Tidwell J."/>
            <person name="Bellgard S.E."/>
            <person name="Bellgard M.I."/>
        </authorList>
    </citation>
    <scope>NUCLEOTIDE SEQUENCE</scope>
    <source>
        <tissue evidence="1">Shoot tissue taken approximately 20 cm above the soil surface</tissue>
    </source>
</reference>
<name>A0A0A8ZD10_ARUDO</name>
<organism evidence="1">
    <name type="scientific">Arundo donax</name>
    <name type="common">Giant reed</name>
    <name type="synonym">Donax arundinaceus</name>
    <dbReference type="NCBI Taxonomy" id="35708"/>
    <lineage>
        <taxon>Eukaryota</taxon>
        <taxon>Viridiplantae</taxon>
        <taxon>Streptophyta</taxon>
        <taxon>Embryophyta</taxon>
        <taxon>Tracheophyta</taxon>
        <taxon>Spermatophyta</taxon>
        <taxon>Magnoliopsida</taxon>
        <taxon>Liliopsida</taxon>
        <taxon>Poales</taxon>
        <taxon>Poaceae</taxon>
        <taxon>PACMAD clade</taxon>
        <taxon>Arundinoideae</taxon>
        <taxon>Arundineae</taxon>
        <taxon>Arundo</taxon>
    </lineage>
</organism>
<proteinExistence type="predicted"/>
<accession>A0A0A8ZD10</accession>
<protein>
    <submittedName>
        <fullName evidence="1">Uncharacterized protein</fullName>
    </submittedName>
</protein>
<dbReference type="AlphaFoldDB" id="A0A0A8ZD10"/>
<reference evidence="1" key="1">
    <citation type="submission" date="2014-09" db="EMBL/GenBank/DDBJ databases">
        <authorList>
            <person name="Magalhaes I.L.F."/>
            <person name="Oliveira U."/>
            <person name="Santos F.R."/>
            <person name="Vidigal T.H.D.A."/>
            <person name="Brescovit A.D."/>
            <person name="Santos A.J."/>
        </authorList>
    </citation>
    <scope>NUCLEOTIDE SEQUENCE</scope>
    <source>
        <tissue evidence="1">Shoot tissue taken approximately 20 cm above the soil surface</tissue>
    </source>
</reference>
<sequence>MHNAYVDPCYLFLCWRQYTCGKVKCIQLMTK</sequence>
<evidence type="ECO:0000313" key="1">
    <source>
        <dbReference type="EMBL" id="JAD35558.1"/>
    </source>
</evidence>
<dbReference type="EMBL" id="GBRH01262337">
    <property type="protein sequence ID" value="JAD35558.1"/>
    <property type="molecule type" value="Transcribed_RNA"/>
</dbReference>